<protein>
    <submittedName>
        <fullName evidence="1">Uncharacterized protein</fullName>
    </submittedName>
</protein>
<sequence>MDCFTACSSASTDVNPYDTKWKKSAEYPPDKDSQWEGRQWERDEWKMAHNALRGEMKDLHAVIMAGVERGSLKAHEVNALQDAWVQHKEHLLSNHQNKAEIVMGALSERINVGEKMVNEHKKVSKKMDELDQAFASLQVLSSPDGLLRSFGTYQEELLKVLDYEEHNELILMRYFFAPQEFRPVVEAILSKTPASAVGSLIYYAGDEEFFEFMKQEGMSTFSWYWELRGKRNKFEDNFVQPLQAVASGAQTNTCGLC</sequence>
<keyword evidence="2" id="KW-1185">Reference proteome</keyword>
<comment type="caution">
    <text evidence="1">The sequence shown here is derived from an EMBL/GenBank/DDBJ whole genome shotgun (WGS) entry which is preliminary data.</text>
</comment>
<name>A0ABP0SK03_9DINO</name>
<organism evidence="1 2">
    <name type="scientific">Durusdinium trenchii</name>
    <dbReference type="NCBI Taxonomy" id="1381693"/>
    <lineage>
        <taxon>Eukaryota</taxon>
        <taxon>Sar</taxon>
        <taxon>Alveolata</taxon>
        <taxon>Dinophyceae</taxon>
        <taxon>Suessiales</taxon>
        <taxon>Symbiodiniaceae</taxon>
        <taxon>Durusdinium</taxon>
    </lineage>
</organism>
<proteinExistence type="predicted"/>
<gene>
    <name evidence="1" type="ORF">SCF082_LOCUS52196</name>
</gene>
<dbReference type="EMBL" id="CAXAMM010043984">
    <property type="protein sequence ID" value="CAK9112580.1"/>
    <property type="molecule type" value="Genomic_DNA"/>
</dbReference>
<accession>A0ABP0SK03</accession>
<dbReference type="Gene3D" id="1.20.120.520">
    <property type="entry name" value="nmb1532 protein domain like"/>
    <property type="match status" value="1"/>
</dbReference>
<dbReference type="Proteomes" id="UP001642464">
    <property type="component" value="Unassembled WGS sequence"/>
</dbReference>
<evidence type="ECO:0000313" key="2">
    <source>
        <dbReference type="Proteomes" id="UP001642464"/>
    </source>
</evidence>
<reference evidence="1 2" key="1">
    <citation type="submission" date="2024-02" db="EMBL/GenBank/DDBJ databases">
        <authorList>
            <person name="Chen Y."/>
            <person name="Shah S."/>
            <person name="Dougan E. K."/>
            <person name="Thang M."/>
            <person name="Chan C."/>
        </authorList>
    </citation>
    <scope>NUCLEOTIDE SEQUENCE [LARGE SCALE GENOMIC DNA]</scope>
</reference>
<evidence type="ECO:0000313" key="1">
    <source>
        <dbReference type="EMBL" id="CAK9112580.1"/>
    </source>
</evidence>